<protein>
    <submittedName>
        <fullName evidence="5">Penicillin-binding protein</fullName>
    </submittedName>
</protein>
<dbReference type="Pfam" id="PF00905">
    <property type="entry name" value="Transpeptidase"/>
    <property type="match status" value="1"/>
</dbReference>
<dbReference type="SMART" id="SM00740">
    <property type="entry name" value="PASTA"/>
    <property type="match status" value="1"/>
</dbReference>
<evidence type="ECO:0000313" key="5">
    <source>
        <dbReference type="EMBL" id="BDC99421.1"/>
    </source>
</evidence>
<keyword evidence="6" id="KW-1185">Reference proteome</keyword>
<dbReference type="Proteomes" id="UP001354989">
    <property type="component" value="Chromosome"/>
</dbReference>
<gene>
    <name evidence="5" type="primary">ftsI</name>
    <name evidence="5" type="ORF">PEPS_17020</name>
</gene>
<keyword evidence="2" id="KW-0378">Hydrolase</keyword>
<dbReference type="InterPro" id="IPR005311">
    <property type="entry name" value="PBP_dimer"/>
</dbReference>
<sequence>MLGMIVSGLVILYQVRGIQQWDQSTWDKLRHSEKQISKVIEPTRGNIYSDNGSLLATSVPFYTVAMDPTVASDELFNAKIDSLALLFSQEFPKKSKWQYKHILVNARKSKRRYVRISNERINHLKRRKMEAWPIVRRGKNRGGVIFETINKRYTPFKSMAYRTIGYINDNHVGAGLEYSFDKTLRGVDGFGKFRKVAGGAWRMIHDENELEPINGDDIHTTINVNIQDVTEAALKRQLAKVQAKYGCAIVMETATGEVKAISNFTKNADGNYIESYNYAVGKQGKHEPGSTFKLASMIALLEEKQLNLTDTIDTGDGEYRFAKNAVMRDSKVGGYGNLTIQGVFEHSSNIGVSRLIDRVFGLNEKKYIEHLKETGILDELGFQLQGYGTPFYKEPTEKDWSGTTLPWMSIGYEVQITPLQTLTLYNAVANNGTMLRPRIVKSISNGGRTLKTFGPEVMRKHICSEETLHKVQQMLEGVVENGTGRNIRNNHYKIAGKTGTAQVLHNGRYIRRYYTTFVGYFPAKKPKYSCIVVINEPQGGYNYGSSACAPVFKEIADKIFATDLDIHKPLVLNDSTTNKRFPVIRAGYEKDLRYLNDNYFKLPILDKSTHDEQWVRTRIVRDSIQLVSNALAQSKVPNVKGMTLRDAIYLLENQGLRVSYQGEGRVVKQSRAPGATFKSGSQIQLQLSW</sequence>
<name>A0ABM7VEP0_9BACT</name>
<evidence type="ECO:0000313" key="6">
    <source>
        <dbReference type="Proteomes" id="UP001354989"/>
    </source>
</evidence>
<comment type="subcellular location">
    <subcellularLocation>
        <location evidence="1">Membrane</location>
    </subcellularLocation>
</comment>
<dbReference type="PANTHER" id="PTHR30627:SF1">
    <property type="entry name" value="PEPTIDOGLYCAN D,D-TRANSPEPTIDASE FTSI"/>
    <property type="match status" value="1"/>
</dbReference>
<organism evidence="5 6">
    <name type="scientific">Persicobacter psychrovividus</name>
    <dbReference type="NCBI Taxonomy" id="387638"/>
    <lineage>
        <taxon>Bacteria</taxon>
        <taxon>Pseudomonadati</taxon>
        <taxon>Bacteroidota</taxon>
        <taxon>Cytophagia</taxon>
        <taxon>Cytophagales</taxon>
        <taxon>Persicobacteraceae</taxon>
        <taxon>Persicobacter</taxon>
    </lineage>
</organism>
<dbReference type="InterPro" id="IPR036138">
    <property type="entry name" value="PBP_dimer_sf"/>
</dbReference>
<dbReference type="InterPro" id="IPR050515">
    <property type="entry name" value="Beta-lactam/transpept"/>
</dbReference>
<reference evidence="5 6" key="1">
    <citation type="submission" date="2021-12" db="EMBL/GenBank/DDBJ databases">
        <title>Genome sequencing of bacteria with rrn-lacking chromosome and rrn-plasmid.</title>
        <authorList>
            <person name="Anda M."/>
            <person name="Iwasaki W."/>
        </authorList>
    </citation>
    <scope>NUCLEOTIDE SEQUENCE [LARGE SCALE GENOMIC DNA]</scope>
    <source>
        <strain evidence="5 6">NBRC 101262</strain>
    </source>
</reference>
<dbReference type="CDD" id="cd06575">
    <property type="entry name" value="PASTA_Pbp2x-like_2"/>
    <property type="match status" value="1"/>
</dbReference>
<dbReference type="EMBL" id="AP025292">
    <property type="protein sequence ID" value="BDC99421.1"/>
    <property type="molecule type" value="Genomic_DNA"/>
</dbReference>
<dbReference type="SUPFAM" id="SSF54184">
    <property type="entry name" value="Penicillin-binding protein 2x (pbp-2x), c-terminal domain"/>
    <property type="match status" value="1"/>
</dbReference>
<evidence type="ECO:0000256" key="2">
    <source>
        <dbReference type="ARBA" id="ARBA00022645"/>
    </source>
</evidence>
<proteinExistence type="predicted"/>
<dbReference type="Gene3D" id="3.30.450.330">
    <property type="match status" value="1"/>
</dbReference>
<dbReference type="Pfam" id="PF03717">
    <property type="entry name" value="PBP_dimer"/>
    <property type="match status" value="1"/>
</dbReference>
<keyword evidence="2" id="KW-0645">Protease</keyword>
<evidence type="ECO:0000256" key="3">
    <source>
        <dbReference type="ARBA" id="ARBA00023136"/>
    </source>
</evidence>
<dbReference type="PANTHER" id="PTHR30627">
    <property type="entry name" value="PEPTIDOGLYCAN D,D-TRANSPEPTIDASE"/>
    <property type="match status" value="1"/>
</dbReference>
<dbReference type="Gene3D" id="3.30.10.20">
    <property type="match status" value="1"/>
</dbReference>
<dbReference type="InterPro" id="IPR001460">
    <property type="entry name" value="PCN-bd_Tpept"/>
</dbReference>
<evidence type="ECO:0000256" key="1">
    <source>
        <dbReference type="ARBA" id="ARBA00004370"/>
    </source>
</evidence>
<dbReference type="SUPFAM" id="SSF56601">
    <property type="entry name" value="beta-lactamase/transpeptidase-like"/>
    <property type="match status" value="1"/>
</dbReference>
<keyword evidence="3" id="KW-0472">Membrane</keyword>
<dbReference type="SUPFAM" id="SSF56519">
    <property type="entry name" value="Penicillin binding protein dimerisation domain"/>
    <property type="match status" value="1"/>
</dbReference>
<keyword evidence="2" id="KW-0121">Carboxypeptidase</keyword>
<dbReference type="InterPro" id="IPR012338">
    <property type="entry name" value="Beta-lactam/transpept-like"/>
</dbReference>
<dbReference type="Gene3D" id="3.40.710.10">
    <property type="entry name" value="DD-peptidase/beta-lactamase superfamily"/>
    <property type="match status" value="1"/>
</dbReference>
<dbReference type="PROSITE" id="PS51178">
    <property type="entry name" value="PASTA"/>
    <property type="match status" value="1"/>
</dbReference>
<accession>A0ABM7VEP0</accession>
<dbReference type="Pfam" id="PF03793">
    <property type="entry name" value="PASTA"/>
    <property type="match status" value="1"/>
</dbReference>
<dbReference type="InterPro" id="IPR005543">
    <property type="entry name" value="PASTA_dom"/>
</dbReference>
<evidence type="ECO:0000259" key="4">
    <source>
        <dbReference type="PROSITE" id="PS51178"/>
    </source>
</evidence>
<feature type="domain" description="PASTA" evidence="4">
    <location>
        <begin position="630"/>
        <end position="689"/>
    </location>
</feature>
<dbReference type="Gene3D" id="3.90.1310.10">
    <property type="entry name" value="Penicillin-binding protein 2a (Domain 2)"/>
    <property type="match status" value="1"/>
</dbReference>